<dbReference type="Pfam" id="PF02133">
    <property type="entry name" value="Transp_cyt_pur"/>
    <property type="match status" value="1"/>
</dbReference>
<reference evidence="9 10" key="1">
    <citation type="submission" date="2011-11" db="EMBL/GenBank/DDBJ databases">
        <authorList>
            <person name="Weinstock G."/>
            <person name="Sodergren E."/>
            <person name="Clifton S."/>
            <person name="Fulton L."/>
            <person name="Fulton B."/>
            <person name="Courtney L."/>
            <person name="Fronick C."/>
            <person name="Harrison M."/>
            <person name="Strong C."/>
            <person name="Farmer C."/>
            <person name="Delahaunty K."/>
            <person name="Markovic C."/>
            <person name="Hall O."/>
            <person name="Minx P."/>
            <person name="Tomlinson C."/>
            <person name="Mitreva M."/>
            <person name="Hou S."/>
            <person name="Chen J."/>
            <person name="Wollam A."/>
            <person name="Pepin K.H."/>
            <person name="Johnson M."/>
            <person name="Bhonagiri V."/>
            <person name="Zhang X."/>
            <person name="Suruliraj S."/>
            <person name="Warren W."/>
            <person name="Chinwalla A."/>
            <person name="Mardis E.R."/>
            <person name="Wilson R.K."/>
        </authorList>
    </citation>
    <scope>NUCLEOTIDE SEQUENCE [LARGE SCALE GENOMIC DNA]</scope>
    <source>
        <strain evidence="9 10">YIT 11816</strain>
    </source>
</reference>
<dbReference type="OrthoDB" id="9809167at2"/>
<accession>H3KF99</accession>
<dbReference type="Gene3D" id="1.10.4160.10">
    <property type="entry name" value="Hydantoin permease"/>
    <property type="match status" value="1"/>
</dbReference>
<evidence type="ECO:0000313" key="10">
    <source>
        <dbReference type="Proteomes" id="UP000004956"/>
    </source>
</evidence>
<keyword evidence="3 7" id="KW-0813">Transport</keyword>
<evidence type="ECO:0000256" key="2">
    <source>
        <dbReference type="ARBA" id="ARBA00008974"/>
    </source>
</evidence>
<name>H3KF99_9BURK</name>
<comment type="subcellular location">
    <subcellularLocation>
        <location evidence="1">Membrane</location>
        <topology evidence="1">Multi-pass membrane protein</topology>
    </subcellularLocation>
</comment>
<dbReference type="PANTHER" id="PTHR31806:SF1">
    <property type="entry name" value="PURINE-CYTOSINE PERMEASE FCY2-RELATED"/>
    <property type="match status" value="1"/>
</dbReference>
<comment type="caution">
    <text evidence="9">The sequence shown here is derived from an EMBL/GenBank/DDBJ whole genome shotgun (WGS) entry which is preliminary data.</text>
</comment>
<keyword evidence="5 8" id="KW-1133">Transmembrane helix</keyword>
<feature type="transmembrane region" description="Helical" evidence="8">
    <location>
        <begin position="30"/>
        <end position="50"/>
    </location>
</feature>
<feature type="transmembrane region" description="Helical" evidence="8">
    <location>
        <begin position="250"/>
        <end position="274"/>
    </location>
</feature>
<evidence type="ECO:0000256" key="4">
    <source>
        <dbReference type="ARBA" id="ARBA00022692"/>
    </source>
</evidence>
<evidence type="ECO:0000313" key="9">
    <source>
        <dbReference type="EMBL" id="EHY31210.1"/>
    </source>
</evidence>
<dbReference type="HOGENOM" id="CLU_026016_3_2_4"/>
<keyword evidence="4 8" id="KW-0812">Transmembrane</keyword>
<sequence length="485" mass="52279">MADTNTTKIETNGVNPVPDSERYGKPADLFPVWFSWNISIFGITLGIYVFGLGLSVWQAMAAGVIGYFLSCAFVGILAVGSVRTGLPTLVQSRFCFGYHGNKIPTFFGYVANMGWKVTMLSMASTTLADLIAHLVPFFANEAGGASQLCTFMSFVIVIVLTMWGAVYGYQLILKIEKPVAWVTGLMTLAYLFFFIPQINFSALNTAEPGSFGTFIGAIVLSMTMVGLGFLNYGGDYSRYLPRNTGAGGVVFWTMSGIAVPVSVLLILGVMLSVGNPALLEKANHEPLAALTGILPFWFYVPFSLIIIISLISAGMTGLYSSGLALLAMGAPMKRWQTTVLNGLIISLGSFYMLFISDSFVAPFQSFLMAISVIMGSWGAIEMVDLIRQKRLNWDVDMAQPYGEGGRNYRWTALLSLAVSSFIGLGTVTSSDPYIGMAVSFLLPEGSESSMFVTANMGLALAMTVAAALYALLTFVLKCEVAPVKR</sequence>
<dbReference type="AlphaFoldDB" id="H3KF99"/>
<proteinExistence type="inferred from homology"/>
<dbReference type="Proteomes" id="UP000004956">
    <property type="component" value="Unassembled WGS sequence"/>
</dbReference>
<evidence type="ECO:0000256" key="8">
    <source>
        <dbReference type="SAM" id="Phobius"/>
    </source>
</evidence>
<keyword evidence="10" id="KW-1185">Reference proteome</keyword>
<gene>
    <name evidence="9" type="ORF">HMPREF9440_01416</name>
</gene>
<evidence type="ECO:0000256" key="3">
    <source>
        <dbReference type="ARBA" id="ARBA00022448"/>
    </source>
</evidence>
<feature type="transmembrane region" description="Helical" evidence="8">
    <location>
        <begin position="145"/>
        <end position="167"/>
    </location>
</feature>
<evidence type="ECO:0000256" key="7">
    <source>
        <dbReference type="PIRNR" id="PIRNR002744"/>
    </source>
</evidence>
<feature type="transmembrane region" description="Helical" evidence="8">
    <location>
        <begin position="179"/>
        <end position="198"/>
    </location>
</feature>
<dbReference type="PATRIC" id="fig|762967.3.peg.1114"/>
<organism evidence="9 10">
    <name type="scientific">Sutterella parvirubra YIT 11816</name>
    <dbReference type="NCBI Taxonomy" id="762967"/>
    <lineage>
        <taxon>Bacteria</taxon>
        <taxon>Pseudomonadati</taxon>
        <taxon>Pseudomonadota</taxon>
        <taxon>Betaproteobacteria</taxon>
        <taxon>Burkholderiales</taxon>
        <taxon>Sutterellaceae</taxon>
        <taxon>Sutterella</taxon>
    </lineage>
</organism>
<dbReference type="GO" id="GO:0005886">
    <property type="term" value="C:plasma membrane"/>
    <property type="evidence" value="ECO:0007669"/>
    <property type="project" value="TreeGrafter"/>
</dbReference>
<feature type="transmembrane region" description="Helical" evidence="8">
    <location>
        <begin position="450"/>
        <end position="476"/>
    </location>
</feature>
<dbReference type="RefSeq" id="WP_008542357.1">
    <property type="nucleotide sequence ID" value="NZ_JH604966.1"/>
</dbReference>
<dbReference type="GO" id="GO:0022857">
    <property type="term" value="F:transmembrane transporter activity"/>
    <property type="evidence" value="ECO:0007669"/>
    <property type="project" value="InterPro"/>
</dbReference>
<dbReference type="PIRSF" id="PIRSF002744">
    <property type="entry name" value="Pur-cyt_permease"/>
    <property type="match status" value="1"/>
</dbReference>
<feature type="transmembrane region" description="Helical" evidence="8">
    <location>
        <begin position="294"/>
        <end position="327"/>
    </location>
</feature>
<feature type="transmembrane region" description="Helical" evidence="8">
    <location>
        <begin position="56"/>
        <end position="79"/>
    </location>
</feature>
<dbReference type="PANTHER" id="PTHR31806">
    <property type="entry name" value="PURINE-CYTOSINE PERMEASE FCY2-RELATED"/>
    <property type="match status" value="1"/>
</dbReference>
<protein>
    <submittedName>
        <fullName evidence="9">Permease, cytosine/purine, uracil, thiamine, allantoin family</fullName>
    </submittedName>
</protein>
<evidence type="ECO:0000256" key="1">
    <source>
        <dbReference type="ARBA" id="ARBA00004141"/>
    </source>
</evidence>
<dbReference type="InterPro" id="IPR026030">
    <property type="entry name" value="Pur-cyt_permease_Fcy2/21/22"/>
</dbReference>
<keyword evidence="6 7" id="KW-0472">Membrane</keyword>
<feature type="transmembrane region" description="Helical" evidence="8">
    <location>
        <begin position="366"/>
        <end position="386"/>
    </location>
</feature>
<dbReference type="STRING" id="762967.HMPREF9440_01416"/>
<dbReference type="InterPro" id="IPR001248">
    <property type="entry name" value="Pur-cyt_permease"/>
</dbReference>
<evidence type="ECO:0000256" key="6">
    <source>
        <dbReference type="ARBA" id="ARBA00023136"/>
    </source>
</evidence>
<comment type="similarity">
    <text evidence="2 7">Belongs to the purine-cytosine permease (2.A.39) family.</text>
</comment>
<feature type="transmembrane region" description="Helical" evidence="8">
    <location>
        <begin position="339"/>
        <end position="360"/>
    </location>
</feature>
<feature type="transmembrane region" description="Helical" evidence="8">
    <location>
        <begin position="407"/>
        <end position="430"/>
    </location>
</feature>
<dbReference type="EMBL" id="AFBQ01000202">
    <property type="protein sequence ID" value="EHY31210.1"/>
    <property type="molecule type" value="Genomic_DNA"/>
</dbReference>
<feature type="transmembrane region" description="Helical" evidence="8">
    <location>
        <begin position="210"/>
        <end position="230"/>
    </location>
</feature>
<feature type="transmembrane region" description="Helical" evidence="8">
    <location>
        <begin position="117"/>
        <end position="139"/>
    </location>
</feature>
<evidence type="ECO:0000256" key="5">
    <source>
        <dbReference type="ARBA" id="ARBA00022989"/>
    </source>
</evidence>